<evidence type="ECO:0000313" key="1">
    <source>
        <dbReference type="EMBL" id="MBK1868170.1"/>
    </source>
</evidence>
<keyword evidence="2" id="KW-1185">Reference proteome</keyword>
<accession>A0ACC5R6D7</accession>
<organism evidence="1 2">
    <name type="scientific">Taklimakanibacter albus</name>
    <dbReference type="NCBI Taxonomy" id="2800327"/>
    <lineage>
        <taxon>Bacteria</taxon>
        <taxon>Pseudomonadati</taxon>
        <taxon>Pseudomonadota</taxon>
        <taxon>Alphaproteobacteria</taxon>
        <taxon>Hyphomicrobiales</taxon>
        <taxon>Aestuariivirgaceae</taxon>
        <taxon>Taklimakanibacter</taxon>
    </lineage>
</organism>
<reference evidence="1" key="1">
    <citation type="submission" date="2021-01" db="EMBL/GenBank/DDBJ databases">
        <authorList>
            <person name="Sun Q."/>
        </authorList>
    </citation>
    <scope>NUCLEOTIDE SEQUENCE</scope>
    <source>
        <strain evidence="1">YIM B02566</strain>
    </source>
</reference>
<dbReference type="Proteomes" id="UP000616151">
    <property type="component" value="Unassembled WGS sequence"/>
</dbReference>
<sequence length="277" mass="31205">MTALQRGFKRLLERLGLARSQTGQEELRGAIDQHLKEGAVVKKDRDMLGGVLDLSELEVFDVMVHRTKMTMVDVATTPDEIIKEVLKSGHSRVPVWKDSPDNIIGVLHVKDLFASLLEREGDASGIAIEAIVKPPWFVPDTRRVSDLLAAFLRRKSHFAMVVDEYGEVMGLVTLEDVLEEIVGDISDEHDAERPRIRKQKDGSIIIDGAVPIRDLNRTLDWHLPDEEVTTIAGLVVHEARMIPDAGQAFTFHGFRFEVMRKRRHQITTLRISPAPVE</sequence>
<dbReference type="EMBL" id="JAENHL010000007">
    <property type="protein sequence ID" value="MBK1868170.1"/>
    <property type="molecule type" value="Genomic_DNA"/>
</dbReference>
<gene>
    <name evidence="1" type="ORF">JHL16_17590</name>
</gene>
<name>A0ACC5R6D7_9HYPH</name>
<protein>
    <submittedName>
        <fullName evidence="1">CBS domain-containing protein</fullName>
    </submittedName>
</protein>
<evidence type="ECO:0000313" key="2">
    <source>
        <dbReference type="Proteomes" id="UP000616151"/>
    </source>
</evidence>
<comment type="caution">
    <text evidence="1">The sequence shown here is derived from an EMBL/GenBank/DDBJ whole genome shotgun (WGS) entry which is preliminary data.</text>
</comment>
<proteinExistence type="predicted"/>